<accession>F6FTS3</accession>
<evidence type="ECO:0000313" key="10">
    <source>
        <dbReference type="Proteomes" id="UP000009236"/>
    </source>
</evidence>
<dbReference type="GO" id="GO:0004309">
    <property type="term" value="F:exopolyphosphatase activity"/>
    <property type="evidence" value="ECO:0007669"/>
    <property type="project" value="TreeGrafter"/>
</dbReference>
<evidence type="ECO:0000256" key="5">
    <source>
        <dbReference type="ARBA" id="ARBA00022723"/>
    </source>
</evidence>
<feature type="domain" description="Survival protein SurE-like phosphatase/nucleotidase" evidence="8">
    <location>
        <begin position="4"/>
        <end position="187"/>
    </location>
</feature>
<comment type="catalytic activity">
    <reaction evidence="1">
        <text>a ribonucleoside 5'-phosphate + H2O = a ribonucleoside + phosphate</text>
        <dbReference type="Rhea" id="RHEA:12484"/>
        <dbReference type="ChEBI" id="CHEBI:15377"/>
        <dbReference type="ChEBI" id="CHEBI:18254"/>
        <dbReference type="ChEBI" id="CHEBI:43474"/>
        <dbReference type="ChEBI" id="CHEBI:58043"/>
        <dbReference type="EC" id="3.1.3.5"/>
    </reaction>
</comment>
<evidence type="ECO:0000256" key="3">
    <source>
        <dbReference type="ARBA" id="ARBA00012643"/>
    </source>
</evidence>
<dbReference type="KEGG" id="iva:Isova_1438"/>
<evidence type="ECO:0000259" key="8">
    <source>
        <dbReference type="Pfam" id="PF01975"/>
    </source>
</evidence>
<dbReference type="GO" id="GO:0000166">
    <property type="term" value="F:nucleotide binding"/>
    <property type="evidence" value="ECO:0007669"/>
    <property type="project" value="UniProtKB-KW"/>
</dbReference>
<dbReference type="GO" id="GO:0046872">
    <property type="term" value="F:metal ion binding"/>
    <property type="evidence" value="ECO:0007669"/>
    <property type="project" value="UniProtKB-KW"/>
</dbReference>
<dbReference type="RefSeq" id="WP_013838592.1">
    <property type="nucleotide sequence ID" value="NC_015588.1"/>
</dbReference>
<dbReference type="HOGENOM" id="CLU_045192_1_1_11"/>
<keyword evidence="4" id="KW-0963">Cytoplasm</keyword>
<keyword evidence="6" id="KW-0547">Nucleotide-binding</keyword>
<dbReference type="Gene3D" id="3.40.1210.10">
    <property type="entry name" value="Survival protein SurE-like phosphatase/nucleotidase"/>
    <property type="match status" value="1"/>
</dbReference>
<evidence type="ECO:0000256" key="6">
    <source>
        <dbReference type="ARBA" id="ARBA00022741"/>
    </source>
</evidence>
<dbReference type="AlphaFoldDB" id="F6FTS3"/>
<protein>
    <recommendedName>
        <fullName evidence="3">5'-nucleotidase</fullName>
        <ecNumber evidence="3">3.1.3.5</ecNumber>
    </recommendedName>
</protein>
<dbReference type="EC" id="3.1.3.5" evidence="3"/>
<name>F6FTS3_ISOV2</name>
<dbReference type="Proteomes" id="UP000009236">
    <property type="component" value="Chromosome"/>
</dbReference>
<proteinExistence type="inferred from homology"/>
<dbReference type="EMBL" id="CP002810">
    <property type="protein sequence ID" value="AEG44200.1"/>
    <property type="molecule type" value="Genomic_DNA"/>
</dbReference>
<dbReference type="GO" id="GO:0008254">
    <property type="term" value="F:3'-nucleotidase activity"/>
    <property type="evidence" value="ECO:0007669"/>
    <property type="project" value="TreeGrafter"/>
</dbReference>
<sequence>MLALVTNDDGIDSPGLAVLARVAARAGFDVLVAAPREESSGASAALHGAERDGRLLVEPRDAPGLPDGARSLAVAADPALIAFVSAYGAFGPKPDLVLSGANRGPNVGNAILHSGTVGAAFTATALGMRSLAVSVDAEDPRHWETAEHVAAHALDWVARTELGRRTLNVNVPDVPPAELRGLRQAPLASFGAVHARVAEPDDDDTALVLRYEGTERTTEPESDAGLLARGWATATLLLAPYADASVEVPGLDGNTLDG</sequence>
<evidence type="ECO:0000313" key="9">
    <source>
        <dbReference type="EMBL" id="AEG44200.1"/>
    </source>
</evidence>
<reference evidence="9 10" key="1">
    <citation type="submission" date="2011-05" db="EMBL/GenBank/DDBJ databases">
        <title>Complete sequence of Isoptericola variabilis 225.</title>
        <authorList>
            <consortium name="US DOE Joint Genome Institute"/>
            <person name="Lucas S."/>
            <person name="Han J."/>
            <person name="Lapidus A."/>
            <person name="Cheng J.-F."/>
            <person name="Goodwin L."/>
            <person name="Pitluck S."/>
            <person name="Peters L."/>
            <person name="Mikhailova N."/>
            <person name="Zeytun A."/>
            <person name="Han C."/>
            <person name="Tapia R."/>
            <person name="Land M."/>
            <person name="Hauser L."/>
            <person name="Kyrpides N."/>
            <person name="Ivanova N."/>
            <person name="Pagani I."/>
            <person name="Siebers A."/>
            <person name="Allgaier M."/>
            <person name="Thelen M."/>
            <person name="Hugenholtz P."/>
            <person name="Gladden J."/>
            <person name="Woyke T."/>
        </authorList>
    </citation>
    <scope>NUCLEOTIDE SEQUENCE [LARGE SCALE GENOMIC DNA]</scope>
    <source>
        <strain evidence="10">225</strain>
    </source>
</reference>
<evidence type="ECO:0000256" key="4">
    <source>
        <dbReference type="ARBA" id="ARBA00022490"/>
    </source>
</evidence>
<dbReference type="PANTHER" id="PTHR30457">
    <property type="entry name" value="5'-NUCLEOTIDASE SURE"/>
    <property type="match status" value="1"/>
</dbReference>
<keyword evidence="10" id="KW-1185">Reference proteome</keyword>
<dbReference type="eggNOG" id="COG0496">
    <property type="taxonomic scope" value="Bacteria"/>
</dbReference>
<dbReference type="Pfam" id="PF01975">
    <property type="entry name" value="SurE"/>
    <property type="match status" value="1"/>
</dbReference>
<dbReference type="GO" id="GO:0008253">
    <property type="term" value="F:5'-nucleotidase activity"/>
    <property type="evidence" value="ECO:0007669"/>
    <property type="project" value="UniProtKB-EC"/>
</dbReference>
<dbReference type="SUPFAM" id="SSF64167">
    <property type="entry name" value="SurE-like"/>
    <property type="match status" value="1"/>
</dbReference>
<dbReference type="InterPro" id="IPR002828">
    <property type="entry name" value="SurE-like_Pase/nucleotidase"/>
</dbReference>
<keyword evidence="5" id="KW-0479">Metal-binding</keyword>
<evidence type="ECO:0000256" key="7">
    <source>
        <dbReference type="ARBA" id="ARBA00022801"/>
    </source>
</evidence>
<dbReference type="STRING" id="743718.Isova_1438"/>
<dbReference type="InterPro" id="IPR036523">
    <property type="entry name" value="SurE-like_sf"/>
</dbReference>
<dbReference type="InterPro" id="IPR030048">
    <property type="entry name" value="SurE"/>
</dbReference>
<keyword evidence="7" id="KW-0378">Hydrolase</keyword>
<comment type="similarity">
    <text evidence="2">Belongs to the SurE nucleotidase family.</text>
</comment>
<gene>
    <name evidence="9" type="ordered locus">Isova_1438</name>
</gene>
<evidence type="ECO:0000256" key="1">
    <source>
        <dbReference type="ARBA" id="ARBA00000815"/>
    </source>
</evidence>
<dbReference type="PANTHER" id="PTHR30457:SF12">
    <property type="entry name" value="5'_3'-NUCLEOTIDASE SURE"/>
    <property type="match status" value="1"/>
</dbReference>
<organism evidence="10">
    <name type="scientific">Isoptericola variabilis (strain 225)</name>
    <dbReference type="NCBI Taxonomy" id="743718"/>
    <lineage>
        <taxon>Bacteria</taxon>
        <taxon>Bacillati</taxon>
        <taxon>Actinomycetota</taxon>
        <taxon>Actinomycetes</taxon>
        <taxon>Micrococcales</taxon>
        <taxon>Promicromonosporaceae</taxon>
        <taxon>Isoptericola</taxon>
    </lineage>
</organism>
<evidence type="ECO:0000256" key="2">
    <source>
        <dbReference type="ARBA" id="ARBA00011062"/>
    </source>
</evidence>